<protein>
    <submittedName>
        <fullName evidence="5">Retrovirus-related Pol polyprotein from transposon TNT 1-94</fullName>
    </submittedName>
</protein>
<dbReference type="InterPro" id="IPR013103">
    <property type="entry name" value="RVT_2"/>
</dbReference>
<dbReference type="PANTHER" id="PTHR47592">
    <property type="entry name" value="PBF68 PROTEIN"/>
    <property type="match status" value="1"/>
</dbReference>
<evidence type="ECO:0000259" key="2">
    <source>
        <dbReference type="Pfam" id="PF07727"/>
    </source>
</evidence>
<evidence type="ECO:0000256" key="1">
    <source>
        <dbReference type="SAM" id="Phobius"/>
    </source>
</evidence>
<feature type="domain" description="Reverse transcriptase Ty1/copia-type" evidence="2">
    <location>
        <begin position="378"/>
        <end position="505"/>
    </location>
</feature>
<evidence type="ECO:0000259" key="4">
    <source>
        <dbReference type="Pfam" id="PF25597"/>
    </source>
</evidence>
<dbReference type="EMBL" id="JACGWK010000015">
    <property type="protein sequence ID" value="KAL0313933.1"/>
    <property type="molecule type" value="Genomic_DNA"/>
</dbReference>
<sequence>MVEDRCVAEQTHEIINLEHALADAEMKFPEKFLVMSIVDKFPKFWENFGMTLKYEKGRLSLDDLMRAISIEEEHKNQTHKMPAITGKTVSMGNSSTAEVLGIGSVDLKFPSRRILSIKRVHHVPIVRRNIISGSVIVRKGYELAFKFNKVVIHQFGNFIGKGYLDDGLFKVRVENNKNDISDSISLNIEASTLWHSRVPLKHNMSTPFELWKGRKSRLKYFRVWGCLAKVLVPKHKRKKLDLKTVDLVLLGYVKTSYALRFFVIKSEIPGIEVNTIVEFRDVVFLEDVFRMKTGIPSSVSLDHSFASTSTLEHVEKMNNVGVNPNSTNLTHKESDIPRRSKRARIVNSFGSDFVTYNIEDDPITFKDAMTSSEAKQWKEVIKNKFNARLVDKGFKQKEGIDYFDTYSLVARLTTIWVLIALVSVYNLSIHQMDVKTAFLYGELEEETYMEQPEGFVAHGNERKVCKLVKSLYELKQAPKQWHEKFDQTILVFDFTVNENDMYIYC</sequence>
<reference evidence="5" key="2">
    <citation type="journal article" date="2024" name="Plant">
        <title>Genomic evolution and insights into agronomic trait innovations of Sesamum species.</title>
        <authorList>
            <person name="Miao H."/>
            <person name="Wang L."/>
            <person name="Qu L."/>
            <person name="Liu H."/>
            <person name="Sun Y."/>
            <person name="Le M."/>
            <person name="Wang Q."/>
            <person name="Wei S."/>
            <person name="Zheng Y."/>
            <person name="Lin W."/>
            <person name="Duan Y."/>
            <person name="Cao H."/>
            <person name="Xiong S."/>
            <person name="Wang X."/>
            <person name="Wei L."/>
            <person name="Li C."/>
            <person name="Ma Q."/>
            <person name="Ju M."/>
            <person name="Zhao R."/>
            <person name="Li G."/>
            <person name="Mu C."/>
            <person name="Tian Q."/>
            <person name="Mei H."/>
            <person name="Zhang T."/>
            <person name="Gao T."/>
            <person name="Zhang H."/>
        </authorList>
    </citation>
    <scope>NUCLEOTIDE SEQUENCE</scope>
    <source>
        <strain evidence="5">G01</strain>
    </source>
</reference>
<dbReference type="Pfam" id="PF07727">
    <property type="entry name" value="RVT_2"/>
    <property type="match status" value="1"/>
</dbReference>
<name>A0AAW2L5C1_9LAMI</name>
<dbReference type="InterPro" id="IPR057670">
    <property type="entry name" value="SH3_retrovirus"/>
</dbReference>
<proteinExistence type="predicted"/>
<dbReference type="Pfam" id="PF22936">
    <property type="entry name" value="Pol_BBD"/>
    <property type="match status" value="1"/>
</dbReference>
<keyword evidence="1" id="KW-0812">Transmembrane</keyword>
<gene>
    <name evidence="5" type="ORF">Sangu_2237700</name>
</gene>
<evidence type="ECO:0000259" key="3">
    <source>
        <dbReference type="Pfam" id="PF22936"/>
    </source>
</evidence>
<dbReference type="InterPro" id="IPR054722">
    <property type="entry name" value="PolX-like_BBD"/>
</dbReference>
<keyword evidence="1" id="KW-0472">Membrane</keyword>
<feature type="domain" description="Retrovirus-related Pol polyprotein from transposon TNT 1-94-like beta-barrel" evidence="3">
    <location>
        <begin position="82"/>
        <end position="141"/>
    </location>
</feature>
<organism evidence="5">
    <name type="scientific">Sesamum angustifolium</name>
    <dbReference type="NCBI Taxonomy" id="2727405"/>
    <lineage>
        <taxon>Eukaryota</taxon>
        <taxon>Viridiplantae</taxon>
        <taxon>Streptophyta</taxon>
        <taxon>Embryophyta</taxon>
        <taxon>Tracheophyta</taxon>
        <taxon>Spermatophyta</taxon>
        <taxon>Magnoliopsida</taxon>
        <taxon>eudicotyledons</taxon>
        <taxon>Gunneridae</taxon>
        <taxon>Pentapetalae</taxon>
        <taxon>asterids</taxon>
        <taxon>lamiids</taxon>
        <taxon>Lamiales</taxon>
        <taxon>Pedaliaceae</taxon>
        <taxon>Sesamum</taxon>
    </lineage>
</organism>
<reference evidence="5" key="1">
    <citation type="submission" date="2020-06" db="EMBL/GenBank/DDBJ databases">
        <authorList>
            <person name="Li T."/>
            <person name="Hu X."/>
            <person name="Zhang T."/>
            <person name="Song X."/>
            <person name="Zhang H."/>
            <person name="Dai N."/>
            <person name="Sheng W."/>
            <person name="Hou X."/>
            <person name="Wei L."/>
        </authorList>
    </citation>
    <scope>NUCLEOTIDE SEQUENCE</scope>
    <source>
        <strain evidence="5">G01</strain>
        <tissue evidence="5">Leaf</tissue>
    </source>
</reference>
<dbReference type="Pfam" id="PF25597">
    <property type="entry name" value="SH3_retrovirus"/>
    <property type="match status" value="1"/>
</dbReference>
<feature type="transmembrane region" description="Helical" evidence="1">
    <location>
        <begin position="408"/>
        <end position="427"/>
    </location>
</feature>
<comment type="caution">
    <text evidence="5">The sequence shown here is derived from an EMBL/GenBank/DDBJ whole genome shotgun (WGS) entry which is preliminary data.</text>
</comment>
<feature type="domain" description="Retroviral polymerase SH3-like" evidence="4">
    <location>
        <begin position="226"/>
        <end position="293"/>
    </location>
</feature>
<accession>A0AAW2L5C1</accession>
<evidence type="ECO:0000313" key="5">
    <source>
        <dbReference type="EMBL" id="KAL0313933.1"/>
    </source>
</evidence>
<keyword evidence="1" id="KW-1133">Transmembrane helix</keyword>
<dbReference type="AlphaFoldDB" id="A0AAW2L5C1"/>